<reference evidence="16" key="1">
    <citation type="submission" date="2021-12" db="EMBL/GenBank/DDBJ databases">
        <title>Alicyclobacillaceae gen. nov., sp. nov., isolated from chalcocite enrichment system.</title>
        <authorList>
            <person name="Jiang Z."/>
        </authorList>
    </citation>
    <scope>NUCLEOTIDE SEQUENCE</scope>
    <source>
        <strain evidence="16">MYW30-H2</strain>
    </source>
</reference>
<comment type="function">
    <text evidence="11">Plays a role in repairing double-strand DNA breaks, probably involving stabilizing or processing branched DNA or blocked replication forks.</text>
</comment>
<evidence type="ECO:0000256" key="10">
    <source>
        <dbReference type="ARBA" id="ARBA00023204"/>
    </source>
</evidence>
<dbReference type="InterPro" id="IPR003593">
    <property type="entry name" value="AAA+_ATPase"/>
</dbReference>
<dbReference type="Proteomes" id="UP000830167">
    <property type="component" value="Chromosome"/>
</dbReference>
<dbReference type="Pfam" id="PF13481">
    <property type="entry name" value="AAA_25"/>
    <property type="match status" value="1"/>
</dbReference>
<keyword evidence="3 11" id="KW-0227">DNA damage</keyword>
<keyword evidence="6 13" id="KW-0862">Zinc</keyword>
<dbReference type="InterPro" id="IPR020568">
    <property type="entry name" value="Ribosomal_Su5_D2-typ_SF"/>
</dbReference>
<dbReference type="SUPFAM" id="SSF54211">
    <property type="entry name" value="Ribosomal protein S5 domain 2-like"/>
    <property type="match status" value="1"/>
</dbReference>
<dbReference type="Pfam" id="PF13541">
    <property type="entry name" value="ChlI"/>
    <property type="match status" value="1"/>
</dbReference>
<evidence type="ECO:0000256" key="6">
    <source>
        <dbReference type="ARBA" id="ARBA00022833"/>
    </source>
</evidence>
<feature type="compositionally biased region" description="Polar residues" evidence="14">
    <location>
        <begin position="41"/>
        <end position="53"/>
    </location>
</feature>
<evidence type="ECO:0000313" key="16">
    <source>
        <dbReference type="EMBL" id="UOF91866.1"/>
    </source>
</evidence>
<proteinExistence type="inferred from homology"/>
<evidence type="ECO:0000256" key="9">
    <source>
        <dbReference type="ARBA" id="ARBA00023125"/>
    </source>
</evidence>
<dbReference type="InterPro" id="IPR027417">
    <property type="entry name" value="P-loop_NTPase"/>
</dbReference>
<dbReference type="Pfam" id="PF18073">
    <property type="entry name" value="Zn_ribbon_LapB"/>
    <property type="match status" value="1"/>
</dbReference>
<keyword evidence="9 11" id="KW-0238">DNA-binding</keyword>
<comment type="function">
    <text evidence="13">DNA-dependent ATPase involved in processing of recombination intermediates, plays a role in repairing DNA breaks. Stimulates the branch migration of RecA-mediated strand transfer reactions, allowing the 3' invading strand to extend heteroduplex DNA faster. Binds ssDNA in the presence of ADP but not other nucleotides, has ATPase activity that is stimulated by ssDNA and various branched DNA structures, but inhibited by SSB. Does not have RecA's homology-searching function.</text>
</comment>
<keyword evidence="7 11" id="KW-0067">ATP-binding</keyword>
<sequence length="456" mass="50000">MAKTKSKTKFICQDCGYESAKWLGKCPGCSQWNSFAEEVVPTTSERIPSNQHPQGKPESIAAIDTGQEPRTSTGYQEFDRVLGGGIVSGSLVLVGGDPGIGKSTLLLQTSFSVAKQGKKVLYVTGEESSKQIKLRADRLQTIADELFILPATDLEFIETQIRHLQPDFVMIDSIQTMYLPHISSAPGSVSQVRECTGYLLRISKSLQMAIFIVGHVTKEGTIAGPRLLEHMVDAVLYFEGERHHSYRILRAVKNRFGSTNEMGIFEMRELGLSEVRNPSELFLAERPQGVAGSAVVASMEGTRPLLVEIQALLTPTAYGNPRRMAAGVENSRVALLMAVLEKRVGLFLQNQDAYVNVAGGVRLDEPAVDLGIAVSIGSSFRNQSIHPYDVFIGEIGLTGEIRAVSRIEQRVKEALKLGFHRCFLPIGNMRGWKPPEGIQIIAVETLQDAFHFALEG</sequence>
<evidence type="ECO:0000259" key="15">
    <source>
        <dbReference type="PROSITE" id="PS50162"/>
    </source>
</evidence>
<comment type="domain">
    <text evidence="11">The middle region has homology to RecA with ATPase motifs including the RadA KNRFG motif, while the C-terminus is homologous to Lon protease.</text>
</comment>
<keyword evidence="4 13" id="KW-0863">Zinc-finger</keyword>
<evidence type="ECO:0000256" key="3">
    <source>
        <dbReference type="ARBA" id="ARBA00022763"/>
    </source>
</evidence>
<dbReference type="PANTHER" id="PTHR32472:SF10">
    <property type="entry name" value="DNA REPAIR PROTEIN RADA-LIKE PROTEIN"/>
    <property type="match status" value="1"/>
</dbReference>
<feature type="domain" description="RecA family profile 1" evidence="15">
    <location>
        <begin position="67"/>
        <end position="216"/>
    </location>
</feature>
<evidence type="ECO:0000256" key="14">
    <source>
        <dbReference type="SAM" id="MobiDB-lite"/>
    </source>
</evidence>
<organism evidence="16 17">
    <name type="scientific">Fodinisporobacter ferrooxydans</name>
    <dbReference type="NCBI Taxonomy" id="2901836"/>
    <lineage>
        <taxon>Bacteria</taxon>
        <taxon>Bacillati</taxon>
        <taxon>Bacillota</taxon>
        <taxon>Bacilli</taxon>
        <taxon>Bacillales</taxon>
        <taxon>Alicyclobacillaceae</taxon>
        <taxon>Fodinisporobacter</taxon>
    </lineage>
</organism>
<dbReference type="SMART" id="SM00382">
    <property type="entry name" value="AAA"/>
    <property type="match status" value="1"/>
</dbReference>
<dbReference type="InterPro" id="IPR014721">
    <property type="entry name" value="Ribsml_uS5_D2-typ_fold_subgr"/>
</dbReference>
<dbReference type="NCBIfam" id="TIGR00416">
    <property type="entry name" value="sms"/>
    <property type="match status" value="1"/>
</dbReference>
<evidence type="ECO:0000313" key="17">
    <source>
        <dbReference type="Proteomes" id="UP000830167"/>
    </source>
</evidence>
<evidence type="ECO:0000256" key="5">
    <source>
        <dbReference type="ARBA" id="ARBA00022801"/>
    </source>
</evidence>
<dbReference type="SUPFAM" id="SSF52540">
    <property type="entry name" value="P-loop containing nucleoside triphosphate hydrolases"/>
    <property type="match status" value="1"/>
</dbReference>
<evidence type="ECO:0000256" key="13">
    <source>
        <dbReference type="RuleBase" id="RU003555"/>
    </source>
</evidence>
<dbReference type="PROSITE" id="PS50162">
    <property type="entry name" value="RECA_2"/>
    <property type="match status" value="1"/>
</dbReference>
<accession>A0ABY4CRL0</accession>
<feature type="binding site" evidence="11">
    <location>
        <begin position="96"/>
        <end position="103"/>
    </location>
    <ligand>
        <name>ATP</name>
        <dbReference type="ChEBI" id="CHEBI:30616"/>
    </ligand>
</feature>
<dbReference type="PANTHER" id="PTHR32472">
    <property type="entry name" value="DNA REPAIR PROTEIN RADA"/>
    <property type="match status" value="1"/>
</dbReference>
<comment type="similarity">
    <text evidence="11 13">Belongs to the RecA family. RadA subfamily.</text>
</comment>
<dbReference type="Gene3D" id="3.30.230.10">
    <property type="match status" value="1"/>
</dbReference>
<protein>
    <recommendedName>
        <fullName evidence="11 12">DNA repair protein RadA</fullName>
    </recommendedName>
</protein>
<evidence type="ECO:0000256" key="1">
    <source>
        <dbReference type="ARBA" id="ARBA00022723"/>
    </source>
</evidence>
<evidence type="ECO:0000256" key="7">
    <source>
        <dbReference type="ARBA" id="ARBA00022840"/>
    </source>
</evidence>
<keyword evidence="5" id="KW-0378">Hydrolase</keyword>
<evidence type="ECO:0000256" key="12">
    <source>
        <dbReference type="NCBIfam" id="TIGR00416"/>
    </source>
</evidence>
<keyword evidence="2 11" id="KW-0547">Nucleotide-binding</keyword>
<dbReference type="EMBL" id="CP089291">
    <property type="protein sequence ID" value="UOF91866.1"/>
    <property type="molecule type" value="Genomic_DNA"/>
</dbReference>
<dbReference type="Gene3D" id="3.40.50.300">
    <property type="entry name" value="P-loop containing nucleotide triphosphate hydrolases"/>
    <property type="match status" value="1"/>
</dbReference>
<dbReference type="InterPro" id="IPR020588">
    <property type="entry name" value="RecA_ATP-bd"/>
</dbReference>
<keyword evidence="8 11" id="KW-0346">Stress response</keyword>
<evidence type="ECO:0000256" key="2">
    <source>
        <dbReference type="ARBA" id="ARBA00022741"/>
    </source>
</evidence>
<dbReference type="PRINTS" id="PR01874">
    <property type="entry name" value="DNAREPAIRADA"/>
</dbReference>
<evidence type="ECO:0000256" key="11">
    <source>
        <dbReference type="HAMAP-Rule" id="MF_01498"/>
    </source>
</evidence>
<gene>
    <name evidence="11 16" type="primary">radA</name>
    <name evidence="16" type="ORF">LSG31_06400</name>
</gene>
<feature type="region of interest" description="Disordered" evidence="14">
    <location>
        <begin position="40"/>
        <end position="73"/>
    </location>
</feature>
<keyword evidence="17" id="KW-1185">Reference proteome</keyword>
<dbReference type="HAMAP" id="MF_01498">
    <property type="entry name" value="RadA_bact"/>
    <property type="match status" value="1"/>
</dbReference>
<dbReference type="RefSeq" id="WP_347438556.1">
    <property type="nucleotide sequence ID" value="NZ_CP089291.1"/>
</dbReference>
<evidence type="ECO:0000256" key="4">
    <source>
        <dbReference type="ARBA" id="ARBA00022771"/>
    </source>
</evidence>
<evidence type="ECO:0000256" key="8">
    <source>
        <dbReference type="ARBA" id="ARBA00023016"/>
    </source>
</evidence>
<dbReference type="CDD" id="cd01121">
    <property type="entry name" value="RadA_SMS_N"/>
    <property type="match status" value="1"/>
</dbReference>
<feature type="region of interest" description="Lon-protease-like" evidence="11">
    <location>
        <begin position="352"/>
        <end position="456"/>
    </location>
</feature>
<dbReference type="InterPro" id="IPR004504">
    <property type="entry name" value="DNA_repair_RadA"/>
</dbReference>
<keyword evidence="10 11" id="KW-0234">DNA repair</keyword>
<dbReference type="InterPro" id="IPR041166">
    <property type="entry name" value="Rubredoxin_2"/>
</dbReference>
<keyword evidence="1 11" id="KW-0479">Metal-binding</keyword>
<name>A0ABY4CRL0_9BACL</name>
<feature type="short sequence motif" description="RadA KNRFG motif" evidence="11">
    <location>
        <begin position="253"/>
        <end position="257"/>
    </location>
</feature>